<proteinExistence type="predicted"/>
<keyword evidence="2" id="KW-1133">Transmembrane helix</keyword>
<feature type="coiled-coil region" evidence="1">
    <location>
        <begin position="3"/>
        <end position="30"/>
    </location>
</feature>
<keyword evidence="4" id="KW-1185">Reference proteome</keyword>
<evidence type="ECO:0000313" key="3">
    <source>
        <dbReference type="EMBL" id="WDR35448.1"/>
    </source>
</evidence>
<keyword evidence="2" id="KW-0812">Transmembrane</keyword>
<organism evidence="3 4">
    <name type="scientific">Pseudomonas serboccidentalis</name>
    <dbReference type="NCBI Taxonomy" id="2964670"/>
    <lineage>
        <taxon>Bacteria</taxon>
        <taxon>Pseudomonadati</taxon>
        <taxon>Pseudomonadota</taxon>
        <taxon>Gammaproteobacteria</taxon>
        <taxon>Pseudomonadales</taxon>
        <taxon>Pseudomonadaceae</taxon>
        <taxon>Pseudomonas</taxon>
    </lineage>
</organism>
<evidence type="ECO:0000313" key="4">
    <source>
        <dbReference type="Proteomes" id="UP001222282"/>
    </source>
</evidence>
<evidence type="ECO:0000256" key="2">
    <source>
        <dbReference type="SAM" id="Phobius"/>
    </source>
</evidence>
<evidence type="ECO:0000256" key="1">
    <source>
        <dbReference type="SAM" id="Coils"/>
    </source>
</evidence>
<gene>
    <name evidence="3" type="ORF">NN484_23605</name>
</gene>
<keyword evidence="1" id="KW-0175">Coiled coil</keyword>
<feature type="transmembrane region" description="Helical" evidence="2">
    <location>
        <begin position="33"/>
        <end position="53"/>
    </location>
</feature>
<dbReference type="RefSeq" id="WP_215500845.1">
    <property type="nucleotide sequence ID" value="NZ_CP101655.1"/>
</dbReference>
<dbReference type="EMBL" id="CP101655">
    <property type="protein sequence ID" value="WDR35448.1"/>
    <property type="molecule type" value="Genomic_DNA"/>
</dbReference>
<protein>
    <submittedName>
        <fullName evidence="3">Uncharacterized protein</fullName>
    </submittedName>
</protein>
<name>A0ABY7Z8M0_9PSED</name>
<keyword evidence="2" id="KW-0472">Membrane</keyword>
<sequence length="56" mass="6774">MNTYDLKARMEELEREHDEWEERMRIKNKGDMYPIWGMLAFGLFCMSLGFILARSI</sequence>
<dbReference type="Proteomes" id="UP001222282">
    <property type="component" value="Chromosome"/>
</dbReference>
<accession>A0ABY7Z8M0</accession>
<reference evidence="3 4" key="1">
    <citation type="submission" date="2022-07" db="EMBL/GenBank/DDBJ databases">
        <authorList>
            <person name="Abrouk D."/>
            <person name="Moenne-Loccoz Y."/>
            <person name="Todorovic I."/>
            <person name="Raicevic V."/>
            <person name="Jovicic-Petrovic J."/>
        </authorList>
    </citation>
    <scope>NUCLEOTIDE SEQUENCE [LARGE SCALE GENOMIC DNA]</scope>
    <source>
        <strain evidence="4">IT-P374</strain>
    </source>
</reference>